<dbReference type="EMBL" id="VULR01000003">
    <property type="protein sequence ID" value="MSS42692.1"/>
    <property type="molecule type" value="Genomic_DNA"/>
</dbReference>
<dbReference type="InterPro" id="IPR000629">
    <property type="entry name" value="RNA-helicase_DEAD-box_CS"/>
</dbReference>
<dbReference type="GO" id="GO:0009409">
    <property type="term" value="P:response to cold"/>
    <property type="evidence" value="ECO:0007669"/>
    <property type="project" value="TreeGrafter"/>
</dbReference>
<accession>A0A844FFG6</accession>
<evidence type="ECO:0000259" key="13">
    <source>
        <dbReference type="PROSITE" id="PS51192"/>
    </source>
</evidence>
<dbReference type="CDD" id="cd00268">
    <property type="entry name" value="DEADc"/>
    <property type="match status" value="1"/>
</dbReference>
<dbReference type="PROSITE" id="PS51192">
    <property type="entry name" value="HELICASE_ATP_BIND_1"/>
    <property type="match status" value="1"/>
</dbReference>
<keyword evidence="5 11" id="KW-0347">Helicase</keyword>
<dbReference type="GO" id="GO:0005840">
    <property type="term" value="C:ribosome"/>
    <property type="evidence" value="ECO:0007669"/>
    <property type="project" value="TreeGrafter"/>
</dbReference>
<evidence type="ECO:0000256" key="12">
    <source>
        <dbReference type="SAM" id="MobiDB-lite"/>
    </source>
</evidence>
<dbReference type="RefSeq" id="WP_154482923.1">
    <property type="nucleotide sequence ID" value="NZ_VULR01000003.1"/>
</dbReference>
<evidence type="ECO:0000256" key="10">
    <source>
        <dbReference type="PROSITE-ProRule" id="PRU00552"/>
    </source>
</evidence>
<feature type="region of interest" description="Disordered" evidence="12">
    <location>
        <begin position="364"/>
        <end position="411"/>
    </location>
</feature>
<dbReference type="PANTHER" id="PTHR47963:SF8">
    <property type="entry name" value="ATP-DEPENDENT RNA HELICASE DEAD"/>
    <property type="match status" value="1"/>
</dbReference>
<name>A0A844FFG6_9FIRM</name>
<keyword evidence="4 11" id="KW-0378">Hydrolase</keyword>
<reference evidence="16 17" key="1">
    <citation type="submission" date="2019-08" db="EMBL/GenBank/DDBJ databases">
        <title>In-depth cultivation of the pig gut microbiome towards novel bacterial diversity and tailored functional studies.</title>
        <authorList>
            <person name="Wylensek D."/>
            <person name="Hitch T.C.A."/>
            <person name="Clavel T."/>
        </authorList>
    </citation>
    <scope>NUCLEOTIDE SEQUENCE [LARGE SCALE GENOMIC DNA]</scope>
    <source>
        <strain evidence="16 17">Med78-601-WT-4W-RMD-3</strain>
    </source>
</reference>
<dbReference type="SMART" id="SM00487">
    <property type="entry name" value="DEXDc"/>
    <property type="match status" value="1"/>
</dbReference>
<dbReference type="PROSITE" id="PS51194">
    <property type="entry name" value="HELICASE_CTER"/>
    <property type="match status" value="1"/>
</dbReference>
<feature type="domain" description="DEAD-box RNA helicase Q" evidence="15">
    <location>
        <begin position="3"/>
        <end position="31"/>
    </location>
</feature>
<sequence>MTNNFKTLGISSELENMLRQNGITKPTPVQQEAIPELLNGKDIIAQAQTGTGKTLGFMLPIMERIDENKPYIQALIITPTRELAIQVTNEAKKLNSFKDINILAAYGGQDVEKQLKKLKRGIHIVIGTPGRLLDHIRRKSIDLSKLKMLVLDEADEMLNMGFLKDIESIIRETPKTRQTMLFSATMPKGLRSLATRYMREPSQVQIQGEKITLDEIKQIVVETTDRKKQDALCQVIDEERPFMAIIFCRTKRRVKTLNNALKQRGYNSDEIHGDLSQAKREKAMKSFRNAETQFLVATDVAARGLDIEGITHIFNYDIPEDAESYIHRIGRTGRAGKTGIAVTFIAPKDRQGLETIERKIRMTLKRKKIETEKRKKDSNSKNKSYGRQNGFKPQNTRGKKYNNKNKKRGKR</sequence>
<keyword evidence="3 11" id="KW-0547">Nucleotide-binding</keyword>
<dbReference type="GO" id="GO:0016787">
    <property type="term" value="F:hydrolase activity"/>
    <property type="evidence" value="ECO:0007669"/>
    <property type="project" value="UniProtKB-KW"/>
</dbReference>
<dbReference type="PROSITE" id="PS51195">
    <property type="entry name" value="Q_MOTIF"/>
    <property type="match status" value="1"/>
</dbReference>
<evidence type="ECO:0000313" key="16">
    <source>
        <dbReference type="EMBL" id="MSS42692.1"/>
    </source>
</evidence>
<evidence type="ECO:0000256" key="4">
    <source>
        <dbReference type="ARBA" id="ARBA00022801"/>
    </source>
</evidence>
<dbReference type="InterPro" id="IPR001650">
    <property type="entry name" value="Helicase_C-like"/>
</dbReference>
<dbReference type="InterPro" id="IPR044742">
    <property type="entry name" value="DEAD/DEAH_RhlB"/>
</dbReference>
<proteinExistence type="inferred from homology"/>
<dbReference type="InterPro" id="IPR014001">
    <property type="entry name" value="Helicase_ATP-bd"/>
</dbReference>
<dbReference type="PROSITE" id="PS00039">
    <property type="entry name" value="DEAD_ATP_HELICASE"/>
    <property type="match status" value="1"/>
</dbReference>
<dbReference type="Proteomes" id="UP000462760">
    <property type="component" value="Unassembled WGS sequence"/>
</dbReference>
<comment type="caution">
    <text evidence="16">The sequence shown here is derived from an EMBL/GenBank/DDBJ whole genome shotgun (WGS) entry which is preliminary data.</text>
</comment>
<evidence type="ECO:0000256" key="5">
    <source>
        <dbReference type="ARBA" id="ARBA00022806"/>
    </source>
</evidence>
<dbReference type="OrthoDB" id="9805696at2"/>
<dbReference type="GO" id="GO:0005829">
    <property type="term" value="C:cytosol"/>
    <property type="evidence" value="ECO:0007669"/>
    <property type="project" value="TreeGrafter"/>
</dbReference>
<protein>
    <recommendedName>
        <fullName evidence="9">ATP-dependent RNA helicase CshA</fullName>
        <ecNumber evidence="1">3.6.4.13</ecNumber>
    </recommendedName>
</protein>
<dbReference type="GO" id="GO:0033592">
    <property type="term" value="F:RNA strand annealing activity"/>
    <property type="evidence" value="ECO:0007669"/>
    <property type="project" value="TreeGrafter"/>
</dbReference>
<dbReference type="Pfam" id="PF00270">
    <property type="entry name" value="DEAD"/>
    <property type="match status" value="1"/>
</dbReference>
<keyword evidence="6 11" id="KW-0067">ATP-binding</keyword>
<evidence type="ECO:0000256" key="8">
    <source>
        <dbReference type="ARBA" id="ARBA00047984"/>
    </source>
</evidence>
<evidence type="ECO:0000256" key="11">
    <source>
        <dbReference type="RuleBase" id="RU000492"/>
    </source>
</evidence>
<evidence type="ECO:0000256" key="1">
    <source>
        <dbReference type="ARBA" id="ARBA00012552"/>
    </source>
</evidence>
<dbReference type="InterPro" id="IPR014014">
    <property type="entry name" value="RNA_helicase_DEAD_Q_motif"/>
</dbReference>
<evidence type="ECO:0000259" key="14">
    <source>
        <dbReference type="PROSITE" id="PS51194"/>
    </source>
</evidence>
<evidence type="ECO:0000256" key="7">
    <source>
        <dbReference type="ARBA" id="ARBA00038437"/>
    </source>
</evidence>
<dbReference type="SUPFAM" id="SSF52540">
    <property type="entry name" value="P-loop containing nucleoside triphosphate hydrolases"/>
    <property type="match status" value="1"/>
</dbReference>
<feature type="compositionally biased region" description="Basic residues" evidence="12">
    <location>
        <begin position="397"/>
        <end position="411"/>
    </location>
</feature>
<dbReference type="FunFam" id="3.40.50.300:FF:000108">
    <property type="entry name" value="ATP-dependent RNA helicase RhlE"/>
    <property type="match status" value="1"/>
</dbReference>
<evidence type="ECO:0000256" key="9">
    <source>
        <dbReference type="ARBA" id="ARBA00067932"/>
    </source>
</evidence>
<comment type="similarity">
    <text evidence="7 11">Belongs to the DEAD box helicase family.</text>
</comment>
<evidence type="ECO:0000256" key="3">
    <source>
        <dbReference type="ARBA" id="ARBA00022741"/>
    </source>
</evidence>
<dbReference type="Gene3D" id="3.40.50.300">
    <property type="entry name" value="P-loop containing nucleotide triphosphate hydrolases"/>
    <property type="match status" value="2"/>
</dbReference>
<dbReference type="SMART" id="SM00490">
    <property type="entry name" value="HELICc"/>
    <property type="match status" value="1"/>
</dbReference>
<dbReference type="GO" id="GO:0003724">
    <property type="term" value="F:RNA helicase activity"/>
    <property type="evidence" value="ECO:0007669"/>
    <property type="project" value="UniProtKB-EC"/>
</dbReference>
<evidence type="ECO:0000256" key="2">
    <source>
        <dbReference type="ARBA" id="ARBA00022490"/>
    </source>
</evidence>
<dbReference type="GO" id="GO:0005524">
    <property type="term" value="F:ATP binding"/>
    <property type="evidence" value="ECO:0007669"/>
    <property type="project" value="UniProtKB-KW"/>
</dbReference>
<dbReference type="InterPro" id="IPR011545">
    <property type="entry name" value="DEAD/DEAH_box_helicase_dom"/>
</dbReference>
<dbReference type="AlphaFoldDB" id="A0A844FFG6"/>
<keyword evidence="2" id="KW-0963">Cytoplasm</keyword>
<gene>
    <name evidence="16" type="ORF">FYJ27_02950</name>
</gene>
<feature type="domain" description="Helicase C-terminal" evidence="14">
    <location>
        <begin position="215"/>
        <end position="377"/>
    </location>
</feature>
<evidence type="ECO:0000313" key="17">
    <source>
        <dbReference type="Proteomes" id="UP000462760"/>
    </source>
</evidence>
<dbReference type="CDD" id="cd18787">
    <property type="entry name" value="SF2_C_DEAD"/>
    <property type="match status" value="1"/>
</dbReference>
<feature type="compositionally biased region" description="Basic and acidic residues" evidence="12">
    <location>
        <begin position="369"/>
        <end position="380"/>
    </location>
</feature>
<evidence type="ECO:0000256" key="6">
    <source>
        <dbReference type="ARBA" id="ARBA00022840"/>
    </source>
</evidence>
<dbReference type="Pfam" id="PF00271">
    <property type="entry name" value="Helicase_C"/>
    <property type="match status" value="1"/>
</dbReference>
<dbReference type="PANTHER" id="PTHR47963">
    <property type="entry name" value="DEAD-BOX ATP-DEPENDENT RNA HELICASE 47, MITOCHONDRIAL"/>
    <property type="match status" value="1"/>
</dbReference>
<feature type="compositionally biased region" description="Polar residues" evidence="12">
    <location>
        <begin position="385"/>
        <end position="396"/>
    </location>
</feature>
<organism evidence="16 17">
    <name type="scientific">Anaerosalibacter bizertensis</name>
    <dbReference type="NCBI Taxonomy" id="932217"/>
    <lineage>
        <taxon>Bacteria</taxon>
        <taxon>Bacillati</taxon>
        <taxon>Bacillota</taxon>
        <taxon>Tissierellia</taxon>
        <taxon>Tissierellales</taxon>
        <taxon>Sporanaerobacteraceae</taxon>
        <taxon>Anaerosalibacter</taxon>
    </lineage>
</organism>
<comment type="catalytic activity">
    <reaction evidence="8">
        <text>ATP + H2O = ADP + phosphate + H(+)</text>
        <dbReference type="Rhea" id="RHEA:13065"/>
        <dbReference type="ChEBI" id="CHEBI:15377"/>
        <dbReference type="ChEBI" id="CHEBI:15378"/>
        <dbReference type="ChEBI" id="CHEBI:30616"/>
        <dbReference type="ChEBI" id="CHEBI:43474"/>
        <dbReference type="ChEBI" id="CHEBI:456216"/>
        <dbReference type="EC" id="3.6.4.13"/>
    </reaction>
</comment>
<evidence type="ECO:0000259" key="15">
    <source>
        <dbReference type="PROSITE" id="PS51195"/>
    </source>
</evidence>
<feature type="domain" description="Helicase ATP-binding" evidence="13">
    <location>
        <begin position="34"/>
        <end position="204"/>
    </location>
</feature>
<dbReference type="InterPro" id="IPR027417">
    <property type="entry name" value="P-loop_NTPase"/>
</dbReference>
<feature type="short sequence motif" description="Q motif" evidence="10">
    <location>
        <begin position="3"/>
        <end position="31"/>
    </location>
</feature>
<dbReference type="EC" id="3.6.4.13" evidence="1"/>
<dbReference type="InterPro" id="IPR050547">
    <property type="entry name" value="DEAD_box_RNA_helicases"/>
</dbReference>